<dbReference type="HAMAP" id="MF_01488">
    <property type="entry name" value="RecD2"/>
    <property type="match status" value="1"/>
</dbReference>
<dbReference type="NCBIfam" id="TIGR01448">
    <property type="entry name" value="recD_rel"/>
    <property type="match status" value="1"/>
</dbReference>
<dbReference type="GO" id="GO:0005524">
    <property type="term" value="F:ATP binding"/>
    <property type="evidence" value="ECO:0007669"/>
    <property type="project" value="UniProtKB-UniRule"/>
</dbReference>
<dbReference type="Pfam" id="PF14490">
    <property type="entry name" value="HHH_RecD2"/>
    <property type="match status" value="1"/>
</dbReference>
<reference evidence="5 6" key="1">
    <citation type="submission" date="2017-06" db="EMBL/GenBank/DDBJ databases">
        <authorList>
            <person name="Kim H.J."/>
            <person name="Triplett B.A."/>
        </authorList>
    </citation>
    <scope>NUCLEOTIDE SEQUENCE [LARGE SCALE GENOMIC DNA]</scope>
    <source>
        <strain evidence="5 6">B29T1</strain>
    </source>
</reference>
<dbReference type="PANTHER" id="PTHR43788">
    <property type="entry name" value="DNA2/NAM7 HELICASE FAMILY MEMBER"/>
    <property type="match status" value="1"/>
</dbReference>
<dbReference type="Pfam" id="PF18335">
    <property type="entry name" value="SH3_13"/>
    <property type="match status" value="1"/>
</dbReference>
<keyword evidence="2 3" id="KW-0067">ATP-binding</keyword>
<dbReference type="GO" id="GO:0016887">
    <property type="term" value="F:ATP hydrolysis activity"/>
    <property type="evidence" value="ECO:0007669"/>
    <property type="project" value="RHEA"/>
</dbReference>
<dbReference type="InterPro" id="IPR027785">
    <property type="entry name" value="UvrD-like_helicase_C"/>
</dbReference>
<keyword evidence="3" id="KW-0238">DNA-binding</keyword>
<dbReference type="Gene3D" id="1.10.150.20">
    <property type="entry name" value="5' to 3' exonuclease, C-terminal subdomain"/>
    <property type="match status" value="1"/>
</dbReference>
<dbReference type="SUPFAM" id="SSF52540">
    <property type="entry name" value="P-loop containing nucleoside triphosphate hydrolases"/>
    <property type="match status" value="2"/>
</dbReference>
<protein>
    <recommendedName>
        <fullName evidence="3">ATP-dependent RecD2 DNA helicase</fullName>
        <ecNumber evidence="3">5.6.2.3</ecNumber>
    </recommendedName>
    <alternativeName>
        <fullName evidence="3">DNA 5'-3' helicase subunit RecD2</fullName>
    </alternativeName>
</protein>
<evidence type="ECO:0000313" key="5">
    <source>
        <dbReference type="EMBL" id="SNB61202.1"/>
    </source>
</evidence>
<dbReference type="SUPFAM" id="SSF47781">
    <property type="entry name" value="RuvA domain 2-like"/>
    <property type="match status" value="1"/>
</dbReference>
<dbReference type="EC" id="5.6.2.3" evidence="3"/>
<name>A0A212QP60_9PROT</name>
<gene>
    <name evidence="3" type="primary">recD2</name>
    <name evidence="5" type="ORF">SAMN07250955_102142</name>
</gene>
<dbReference type="GO" id="GO:0006310">
    <property type="term" value="P:DNA recombination"/>
    <property type="evidence" value="ECO:0007669"/>
    <property type="project" value="InterPro"/>
</dbReference>
<comment type="similarity">
    <text evidence="3">Belongs to the RecD family. RecD2 subfamily.</text>
</comment>
<dbReference type="Gene3D" id="3.40.50.300">
    <property type="entry name" value="P-loop containing nucleotide triphosphate hydrolases"/>
    <property type="match status" value="2"/>
</dbReference>
<keyword evidence="3" id="KW-0378">Hydrolase</keyword>
<evidence type="ECO:0000259" key="4">
    <source>
        <dbReference type="SMART" id="SM00382"/>
    </source>
</evidence>
<keyword evidence="3" id="KW-0413">Isomerase</keyword>
<dbReference type="Gene3D" id="1.10.10.2220">
    <property type="match status" value="1"/>
</dbReference>
<dbReference type="CDD" id="cd17933">
    <property type="entry name" value="DEXSc_RecD-like"/>
    <property type="match status" value="1"/>
</dbReference>
<proteinExistence type="inferred from homology"/>
<dbReference type="InterPro" id="IPR041451">
    <property type="entry name" value="RecD2_SH13"/>
</dbReference>
<dbReference type="Pfam" id="PF13538">
    <property type="entry name" value="UvrD_C_2"/>
    <property type="match status" value="1"/>
</dbReference>
<keyword evidence="1 3" id="KW-0547">Nucleotide-binding</keyword>
<keyword evidence="3" id="KW-0347">Helicase</keyword>
<dbReference type="Gene3D" id="2.30.30.940">
    <property type="match status" value="1"/>
</dbReference>
<feature type="domain" description="AAA+ ATPase" evidence="4">
    <location>
        <begin position="350"/>
        <end position="501"/>
    </location>
</feature>
<dbReference type="InterPro" id="IPR029493">
    <property type="entry name" value="RecD2-like_HHH"/>
</dbReference>
<dbReference type="GO" id="GO:0043139">
    <property type="term" value="F:5'-3' DNA helicase activity"/>
    <property type="evidence" value="ECO:0007669"/>
    <property type="project" value="UniProtKB-UniRule"/>
</dbReference>
<dbReference type="OrthoDB" id="1826980at2"/>
<organism evidence="5 6">
    <name type="scientific">Arboricoccus pini</name>
    <dbReference type="NCBI Taxonomy" id="1963835"/>
    <lineage>
        <taxon>Bacteria</taxon>
        <taxon>Pseudomonadati</taxon>
        <taxon>Pseudomonadota</taxon>
        <taxon>Alphaproteobacteria</taxon>
        <taxon>Geminicoccales</taxon>
        <taxon>Geminicoccaceae</taxon>
        <taxon>Arboricoccus</taxon>
    </lineage>
</organism>
<feature type="binding site" evidence="3">
    <location>
        <begin position="361"/>
        <end position="365"/>
    </location>
    <ligand>
        <name>ATP</name>
        <dbReference type="ChEBI" id="CHEBI:30616"/>
    </ligand>
</feature>
<dbReference type="InterPro" id="IPR027417">
    <property type="entry name" value="P-loop_NTPase"/>
</dbReference>
<dbReference type="PANTHER" id="PTHR43788:SF6">
    <property type="entry name" value="DNA HELICASE B"/>
    <property type="match status" value="1"/>
</dbReference>
<dbReference type="InterPro" id="IPR055446">
    <property type="entry name" value="RecD2_N_OB"/>
</dbReference>
<evidence type="ECO:0000256" key="2">
    <source>
        <dbReference type="ARBA" id="ARBA00022840"/>
    </source>
</evidence>
<dbReference type="InterPro" id="IPR050534">
    <property type="entry name" value="Coronavir_polyprotein_1ab"/>
</dbReference>
<dbReference type="SMART" id="SM00382">
    <property type="entry name" value="AAA"/>
    <property type="match status" value="1"/>
</dbReference>
<dbReference type="Proteomes" id="UP000197065">
    <property type="component" value="Unassembled WGS sequence"/>
</dbReference>
<evidence type="ECO:0000313" key="6">
    <source>
        <dbReference type="Proteomes" id="UP000197065"/>
    </source>
</evidence>
<dbReference type="InterPro" id="IPR003593">
    <property type="entry name" value="AAA+_ATPase"/>
</dbReference>
<dbReference type="InterPro" id="IPR006345">
    <property type="entry name" value="RecD2"/>
</dbReference>
<dbReference type="EMBL" id="FYEH01000002">
    <property type="protein sequence ID" value="SNB61202.1"/>
    <property type="molecule type" value="Genomic_DNA"/>
</dbReference>
<evidence type="ECO:0000256" key="1">
    <source>
        <dbReference type="ARBA" id="ARBA00022741"/>
    </source>
</evidence>
<dbReference type="AlphaFoldDB" id="A0A212QP60"/>
<dbReference type="InterPro" id="IPR010994">
    <property type="entry name" value="RuvA_2-like"/>
</dbReference>
<dbReference type="CDD" id="cd18809">
    <property type="entry name" value="SF1_C_RecD"/>
    <property type="match status" value="1"/>
</dbReference>
<comment type="catalytic activity">
    <reaction evidence="3">
        <text>ATP + H2O = ADP + phosphate + H(+)</text>
        <dbReference type="Rhea" id="RHEA:13065"/>
        <dbReference type="ChEBI" id="CHEBI:15377"/>
        <dbReference type="ChEBI" id="CHEBI:15378"/>
        <dbReference type="ChEBI" id="CHEBI:30616"/>
        <dbReference type="ChEBI" id="CHEBI:43474"/>
        <dbReference type="ChEBI" id="CHEBI:456216"/>
        <dbReference type="EC" id="5.6.2.3"/>
    </reaction>
</comment>
<comment type="function">
    <text evidence="3">DNA-dependent ATPase and ATP-dependent 5'-3' DNA helicase. Has no activity on blunt DNA or DNA with 3'-overhangs, requires at least 10 bases of 5'-ssDNA for helicase activity.</text>
</comment>
<dbReference type="Pfam" id="PF23139">
    <property type="entry name" value="OB_YrrC"/>
    <property type="match status" value="1"/>
</dbReference>
<accession>A0A212QP60</accession>
<evidence type="ECO:0000256" key="3">
    <source>
        <dbReference type="HAMAP-Rule" id="MF_01488"/>
    </source>
</evidence>
<dbReference type="GO" id="GO:0017116">
    <property type="term" value="F:single-stranded DNA helicase activity"/>
    <property type="evidence" value="ECO:0007669"/>
    <property type="project" value="TreeGrafter"/>
</dbReference>
<dbReference type="Pfam" id="PF13604">
    <property type="entry name" value="AAA_30"/>
    <property type="match status" value="1"/>
</dbReference>
<dbReference type="GO" id="GO:0009338">
    <property type="term" value="C:exodeoxyribonuclease V complex"/>
    <property type="evidence" value="ECO:0007669"/>
    <property type="project" value="TreeGrafter"/>
</dbReference>
<dbReference type="GO" id="GO:0003677">
    <property type="term" value="F:DNA binding"/>
    <property type="evidence" value="ECO:0007669"/>
    <property type="project" value="UniProtKB-UniRule"/>
</dbReference>
<sequence>MVTELVEGQESAREQQGTFLTGTVEKVAFRNAETGYTVLRLRTAIMPDLQTLVGRLQPLRPGDLVRATGTWKDDKAWGRQFEASEADIVASDVNAGIEAYLASGVVPGIGEELAKRVALHFGEKLADVLATRPERLQEVQGIGATLATRIADAWQREDKQRNLMVFFHGNGLGPAKARAIIEAYGEEAIAKVSDDPYALARDVRGFGFSSADDVARRLGIAPDASVRLVAALEEAMRQAADAGHTAVPKAILLADAAQLLALPRDAIEPAFESAIRLGLLRAEGENGQQIQLAALADAEDTIARRLGAIGSSPSAWAARLDPTGALAAADRSLGVELAPTQREAVKVALSAKITIITGGPGTGKTTLVRAILAAIDSLAARAGESTVRVALAAPTGRAAKRLTESTGVEAKTLHRLLEADPGRGFRRHAGRPLEVDLLVCDEMSMVDTNLMAALLDALPDDAALLLVGDADQLPSVGPGQVLDDLIRSGRVPTIRLTEIFRQASQSAIVTNAHAINEGRLPRFLHRDDELGDFYGIRADTPEAVRERLVELVAKRIPQRFGLDPWTDVQVLSPMNRGPLGTQALNAVLRQCLNPEPIATVERGDIVFAVGDKVMQIENDYDREVYNGDLGRVTAIDRQARTLRAIIDSRELLYTFSDLSALAPAYAVTIHKAQGSEYPAVVLALGRQHGRMLRRRLLYTAITRARRLVVIVGDYQALERAVHDVGENGRRTLLIDKFKQKDPV</sequence>
<keyword evidence="6" id="KW-1185">Reference proteome</keyword>
<dbReference type="Pfam" id="PF14520">
    <property type="entry name" value="HHH_5"/>
    <property type="match status" value="1"/>
</dbReference>